<evidence type="ECO:0000313" key="6">
    <source>
        <dbReference type="Proteomes" id="UP000494163"/>
    </source>
</evidence>
<dbReference type="SMR" id="A0A0M4EMQ9"/>
<dbReference type="InterPro" id="IPR033116">
    <property type="entry name" value="TRYPSIN_SER"/>
</dbReference>
<keyword evidence="1" id="KW-1015">Disulfide bond</keyword>
<feature type="chain" id="PRO_5005793396" evidence="3">
    <location>
        <begin position="21"/>
        <end position="285"/>
    </location>
</feature>
<dbReference type="InterPro" id="IPR009003">
    <property type="entry name" value="Peptidase_S1_PA"/>
</dbReference>
<dbReference type="InterPro" id="IPR051333">
    <property type="entry name" value="CLIP_Serine_Protease"/>
</dbReference>
<dbReference type="EMBL" id="CP012526">
    <property type="protein sequence ID" value="ALC45801.1"/>
    <property type="molecule type" value="Genomic_DNA"/>
</dbReference>
<dbReference type="PROSITE" id="PS00134">
    <property type="entry name" value="TRYPSIN_HIS"/>
    <property type="match status" value="1"/>
</dbReference>
<keyword evidence="2" id="KW-0720">Serine protease</keyword>
<protein>
    <submittedName>
        <fullName evidence="5">CG10041</fullName>
    </submittedName>
</protein>
<dbReference type="Gene3D" id="2.40.10.10">
    <property type="entry name" value="Trypsin-like serine proteases"/>
    <property type="match status" value="1"/>
</dbReference>
<keyword evidence="2" id="KW-0645">Protease</keyword>
<keyword evidence="2" id="KW-0378">Hydrolase</keyword>
<dbReference type="InterPro" id="IPR018114">
    <property type="entry name" value="TRYPSIN_HIS"/>
</dbReference>
<sequence>MKLIACIVATILALIISIKSEEHIYLDDEHQFEYVLPTDNDIAAENEPNYRSKKEDLKPLPFVVSIQVFESSLKLYKHLCGGCILNERFVLTAAHCVDKPKRIPAKDLSIVAGSNELFNKDAKRFQVKVVKAHAQFKPLKGHDIVLLQVATPIPIDGIVFNTISYNSSWVEGDLSAVLLGWGRTKPGKHKQLESIPFRTTSNEVCFRNHRFKYLTTSEVCAVHTDGPRGACDGDSGSPLVDTEHQLLFGLLSYGRKPCQAQKIYAYTRVSVYSDWIAEQMKVLGN</sequence>
<dbReference type="GO" id="GO:0006508">
    <property type="term" value="P:proteolysis"/>
    <property type="evidence" value="ECO:0007669"/>
    <property type="project" value="UniProtKB-KW"/>
</dbReference>
<name>A0A0M4EMQ9_DROBS</name>
<dbReference type="OrthoDB" id="6755574at2759"/>
<accession>A0A0M4EMQ9</accession>
<dbReference type="Pfam" id="PF00089">
    <property type="entry name" value="Trypsin"/>
    <property type="match status" value="1"/>
</dbReference>
<dbReference type="FunFam" id="2.40.10.10:FF:000068">
    <property type="entry name" value="transmembrane protease serine 2"/>
    <property type="match status" value="1"/>
</dbReference>
<evidence type="ECO:0000256" key="2">
    <source>
        <dbReference type="RuleBase" id="RU363034"/>
    </source>
</evidence>
<dbReference type="InterPro" id="IPR001254">
    <property type="entry name" value="Trypsin_dom"/>
</dbReference>
<evidence type="ECO:0000259" key="4">
    <source>
        <dbReference type="PROSITE" id="PS50240"/>
    </source>
</evidence>
<organism evidence="5 6">
    <name type="scientific">Drosophila busckii</name>
    <name type="common">Fruit fly</name>
    <dbReference type="NCBI Taxonomy" id="30019"/>
    <lineage>
        <taxon>Eukaryota</taxon>
        <taxon>Metazoa</taxon>
        <taxon>Ecdysozoa</taxon>
        <taxon>Arthropoda</taxon>
        <taxon>Hexapoda</taxon>
        <taxon>Insecta</taxon>
        <taxon>Pterygota</taxon>
        <taxon>Neoptera</taxon>
        <taxon>Endopterygota</taxon>
        <taxon>Diptera</taxon>
        <taxon>Brachycera</taxon>
        <taxon>Muscomorpha</taxon>
        <taxon>Ephydroidea</taxon>
        <taxon>Drosophilidae</taxon>
        <taxon>Drosophila</taxon>
    </lineage>
</organism>
<keyword evidence="6" id="KW-1185">Reference proteome</keyword>
<feature type="signal peptide" evidence="3">
    <location>
        <begin position="1"/>
        <end position="20"/>
    </location>
</feature>
<dbReference type="PANTHER" id="PTHR24260">
    <property type="match status" value="1"/>
</dbReference>
<gene>
    <name evidence="5" type="ORF">Dbus_chr3Rg551</name>
</gene>
<dbReference type="InterPro" id="IPR043504">
    <property type="entry name" value="Peptidase_S1_PA_chymotrypsin"/>
</dbReference>
<feature type="domain" description="Peptidase S1" evidence="4">
    <location>
        <begin position="42"/>
        <end position="281"/>
    </location>
</feature>
<dbReference type="SUPFAM" id="SSF50494">
    <property type="entry name" value="Trypsin-like serine proteases"/>
    <property type="match status" value="1"/>
</dbReference>
<dbReference type="OMA" id="TMENDEC"/>
<dbReference type="PANTHER" id="PTHR24260:SF136">
    <property type="entry name" value="GH08193P-RELATED"/>
    <property type="match status" value="1"/>
</dbReference>
<dbReference type="STRING" id="30019.A0A0M4EMQ9"/>
<reference evidence="5 6" key="1">
    <citation type="submission" date="2015-08" db="EMBL/GenBank/DDBJ databases">
        <title>Ancestral chromatin configuration constrains chromatin evolution on differentiating sex chromosomes in Drosophila.</title>
        <authorList>
            <person name="Zhou Q."/>
            <person name="Bachtrog D."/>
        </authorList>
    </citation>
    <scope>NUCLEOTIDE SEQUENCE [LARGE SCALE GENOMIC DNA]</scope>
    <source>
        <tissue evidence="5">Whole larvae</tissue>
    </source>
</reference>
<evidence type="ECO:0000256" key="1">
    <source>
        <dbReference type="ARBA" id="ARBA00023157"/>
    </source>
</evidence>
<dbReference type="Proteomes" id="UP000494163">
    <property type="component" value="Chromosome 3R"/>
</dbReference>
<dbReference type="GO" id="GO:0004252">
    <property type="term" value="F:serine-type endopeptidase activity"/>
    <property type="evidence" value="ECO:0007669"/>
    <property type="project" value="InterPro"/>
</dbReference>
<dbReference type="InterPro" id="IPR001314">
    <property type="entry name" value="Peptidase_S1A"/>
</dbReference>
<dbReference type="CDD" id="cd00190">
    <property type="entry name" value="Tryp_SPc"/>
    <property type="match status" value="1"/>
</dbReference>
<dbReference type="AlphaFoldDB" id="A0A0M4EMQ9"/>
<evidence type="ECO:0000256" key="3">
    <source>
        <dbReference type="SAM" id="SignalP"/>
    </source>
</evidence>
<evidence type="ECO:0000313" key="5">
    <source>
        <dbReference type="EMBL" id="ALC45801.1"/>
    </source>
</evidence>
<keyword evidence="3" id="KW-0732">Signal</keyword>
<dbReference type="SMART" id="SM00020">
    <property type="entry name" value="Tryp_SPc"/>
    <property type="match status" value="1"/>
</dbReference>
<dbReference type="PROSITE" id="PS50240">
    <property type="entry name" value="TRYPSIN_DOM"/>
    <property type="match status" value="1"/>
</dbReference>
<proteinExistence type="predicted"/>
<dbReference type="PRINTS" id="PR00722">
    <property type="entry name" value="CHYMOTRYPSIN"/>
</dbReference>
<dbReference type="PROSITE" id="PS00135">
    <property type="entry name" value="TRYPSIN_SER"/>
    <property type="match status" value="1"/>
</dbReference>